<sequence length="137" mass="15359">MKNLFALILLLICSSSLADAADPILGLWKKSDGQATIQITIEKGKLVGRVTAAKDTTRTHDTKNPDPKLRNRKIIGLPVVWGFYKKDGKWEGGRVYDSSNGKTYQGKIWLEGNDKMMMRGFKGVSLLGRSAEWYRVK</sequence>
<dbReference type="InterPro" id="IPR019223">
    <property type="entry name" value="DUF2147"/>
</dbReference>
<keyword evidence="4" id="KW-1185">Reference proteome</keyword>
<name>A0A918WE87_9BACT</name>
<feature type="chain" id="PRO_5037018830" description="DUF2147 domain-containing protein" evidence="1">
    <location>
        <begin position="21"/>
        <end position="137"/>
    </location>
</feature>
<proteinExistence type="predicted"/>
<comment type="caution">
    <text evidence="3">The sequence shown here is derived from an EMBL/GenBank/DDBJ whole genome shotgun (WGS) entry which is preliminary data.</text>
</comment>
<evidence type="ECO:0000256" key="1">
    <source>
        <dbReference type="SAM" id="SignalP"/>
    </source>
</evidence>
<organism evidence="3 4">
    <name type="scientific">Roseibacillus persicicus</name>
    <dbReference type="NCBI Taxonomy" id="454148"/>
    <lineage>
        <taxon>Bacteria</taxon>
        <taxon>Pseudomonadati</taxon>
        <taxon>Verrucomicrobiota</taxon>
        <taxon>Verrucomicrobiia</taxon>
        <taxon>Verrucomicrobiales</taxon>
        <taxon>Verrucomicrobiaceae</taxon>
        <taxon>Roseibacillus</taxon>
    </lineage>
</organism>
<reference evidence="3" key="1">
    <citation type="journal article" date="2014" name="Int. J. Syst. Evol. Microbiol.">
        <title>Complete genome sequence of Corynebacterium casei LMG S-19264T (=DSM 44701T), isolated from a smear-ripened cheese.</title>
        <authorList>
            <consortium name="US DOE Joint Genome Institute (JGI-PGF)"/>
            <person name="Walter F."/>
            <person name="Albersmeier A."/>
            <person name="Kalinowski J."/>
            <person name="Ruckert C."/>
        </authorList>
    </citation>
    <scope>NUCLEOTIDE SEQUENCE</scope>
    <source>
        <strain evidence="3">KCTC 12988</strain>
    </source>
</reference>
<evidence type="ECO:0000259" key="2">
    <source>
        <dbReference type="Pfam" id="PF09917"/>
    </source>
</evidence>
<feature type="domain" description="DUF2147" evidence="2">
    <location>
        <begin position="26"/>
        <end position="135"/>
    </location>
</feature>
<dbReference type="AlphaFoldDB" id="A0A918WE87"/>
<dbReference type="RefSeq" id="WP_189567138.1">
    <property type="nucleotide sequence ID" value="NZ_BMXI01000002.1"/>
</dbReference>
<reference evidence="3" key="2">
    <citation type="submission" date="2020-09" db="EMBL/GenBank/DDBJ databases">
        <authorList>
            <person name="Sun Q."/>
            <person name="Kim S."/>
        </authorList>
    </citation>
    <scope>NUCLEOTIDE SEQUENCE</scope>
    <source>
        <strain evidence="3">KCTC 12988</strain>
    </source>
</reference>
<dbReference type="Gene3D" id="2.40.128.520">
    <property type="match status" value="1"/>
</dbReference>
<protein>
    <recommendedName>
        <fullName evidence="2">DUF2147 domain-containing protein</fullName>
    </recommendedName>
</protein>
<feature type="signal peptide" evidence="1">
    <location>
        <begin position="1"/>
        <end position="20"/>
    </location>
</feature>
<evidence type="ECO:0000313" key="3">
    <source>
        <dbReference type="EMBL" id="GHC43292.1"/>
    </source>
</evidence>
<keyword evidence="1" id="KW-0732">Signal</keyword>
<gene>
    <name evidence="3" type="ORF">GCM10007100_05490</name>
</gene>
<dbReference type="Proteomes" id="UP000644507">
    <property type="component" value="Unassembled WGS sequence"/>
</dbReference>
<dbReference type="Pfam" id="PF09917">
    <property type="entry name" value="DUF2147"/>
    <property type="match status" value="1"/>
</dbReference>
<dbReference type="EMBL" id="BMXI01000002">
    <property type="protein sequence ID" value="GHC43292.1"/>
    <property type="molecule type" value="Genomic_DNA"/>
</dbReference>
<evidence type="ECO:0000313" key="4">
    <source>
        <dbReference type="Proteomes" id="UP000644507"/>
    </source>
</evidence>
<dbReference type="PANTHER" id="PTHR36919:SF2">
    <property type="entry name" value="BLL6627 PROTEIN"/>
    <property type="match status" value="1"/>
</dbReference>
<dbReference type="PANTHER" id="PTHR36919">
    <property type="entry name" value="BLR1215 PROTEIN"/>
    <property type="match status" value="1"/>
</dbReference>
<accession>A0A918WE87</accession>